<protein>
    <submittedName>
        <fullName evidence="2">Uncharacterized protein</fullName>
    </submittedName>
</protein>
<feature type="compositionally biased region" description="Basic and acidic residues" evidence="1">
    <location>
        <begin position="360"/>
        <end position="372"/>
    </location>
</feature>
<feature type="compositionally biased region" description="Low complexity" evidence="1">
    <location>
        <begin position="78"/>
        <end position="91"/>
    </location>
</feature>
<evidence type="ECO:0000313" key="3">
    <source>
        <dbReference type="Proteomes" id="UP000559027"/>
    </source>
</evidence>
<feature type="compositionally biased region" description="Acidic residues" evidence="1">
    <location>
        <begin position="373"/>
        <end position="382"/>
    </location>
</feature>
<evidence type="ECO:0000256" key="1">
    <source>
        <dbReference type="SAM" id="MobiDB-lite"/>
    </source>
</evidence>
<feature type="compositionally biased region" description="Low complexity" evidence="1">
    <location>
        <begin position="185"/>
        <end position="210"/>
    </location>
</feature>
<feature type="region of interest" description="Disordered" evidence="1">
    <location>
        <begin position="1"/>
        <end position="94"/>
    </location>
</feature>
<organism evidence="2 3">
    <name type="scientific">Leucocoprinus leucothites</name>
    <dbReference type="NCBI Taxonomy" id="201217"/>
    <lineage>
        <taxon>Eukaryota</taxon>
        <taxon>Fungi</taxon>
        <taxon>Dikarya</taxon>
        <taxon>Basidiomycota</taxon>
        <taxon>Agaricomycotina</taxon>
        <taxon>Agaricomycetes</taxon>
        <taxon>Agaricomycetidae</taxon>
        <taxon>Agaricales</taxon>
        <taxon>Agaricineae</taxon>
        <taxon>Agaricaceae</taxon>
        <taxon>Leucocoprinus</taxon>
    </lineage>
</organism>
<feature type="compositionally biased region" description="Low complexity" evidence="1">
    <location>
        <begin position="311"/>
        <end position="321"/>
    </location>
</feature>
<dbReference type="Proteomes" id="UP000559027">
    <property type="component" value="Unassembled WGS sequence"/>
</dbReference>
<keyword evidence="3" id="KW-1185">Reference proteome</keyword>
<evidence type="ECO:0000313" key="2">
    <source>
        <dbReference type="EMBL" id="KAF5364044.1"/>
    </source>
</evidence>
<comment type="caution">
    <text evidence="2">The sequence shown here is derived from an EMBL/GenBank/DDBJ whole genome shotgun (WGS) entry which is preliminary data.</text>
</comment>
<feature type="compositionally biased region" description="Basic and acidic residues" evidence="1">
    <location>
        <begin position="279"/>
        <end position="290"/>
    </location>
</feature>
<feature type="compositionally biased region" description="Polar residues" evidence="1">
    <location>
        <begin position="38"/>
        <end position="50"/>
    </location>
</feature>
<dbReference type="OrthoDB" id="3211926at2759"/>
<gene>
    <name evidence="2" type="ORF">D9756_000357</name>
</gene>
<proteinExistence type="predicted"/>
<feature type="region of interest" description="Disordered" evidence="1">
    <location>
        <begin position="344"/>
        <end position="382"/>
    </location>
</feature>
<reference evidence="2 3" key="1">
    <citation type="journal article" date="2020" name="ISME J.">
        <title>Uncovering the hidden diversity of litter-decomposition mechanisms in mushroom-forming fungi.</title>
        <authorList>
            <person name="Floudas D."/>
            <person name="Bentzer J."/>
            <person name="Ahren D."/>
            <person name="Johansson T."/>
            <person name="Persson P."/>
            <person name="Tunlid A."/>
        </authorList>
    </citation>
    <scope>NUCLEOTIDE SEQUENCE [LARGE SCALE GENOMIC DNA]</scope>
    <source>
        <strain evidence="2 3">CBS 146.42</strain>
    </source>
</reference>
<dbReference type="EMBL" id="JAACJO010000001">
    <property type="protein sequence ID" value="KAF5364044.1"/>
    <property type="molecule type" value="Genomic_DNA"/>
</dbReference>
<dbReference type="AlphaFoldDB" id="A0A8H5LNY3"/>
<feature type="region of interest" description="Disordered" evidence="1">
    <location>
        <begin position="261"/>
        <end position="327"/>
    </location>
</feature>
<feature type="compositionally biased region" description="Low complexity" evidence="1">
    <location>
        <begin position="1"/>
        <end position="15"/>
    </location>
</feature>
<sequence length="382" mass="41903">MSALPSSSSSKSLRNSSRRTRAPLQEMPLEQFLLPPAMSSSSKLGTSTKRPVSPGTPVLYSPAKRRILNEEGLSTAKSPLSSVTSTASTTSHNKFSAKASQHYYQHQQQSAERFVDALMGPDSPARKLDFGTPKNAVSGRVPLHQLVEEKVVSSSEIKFGTRSRSRNREADEDCFLISSPPPSQPLQFQPRSQGQPVLPSSSSGSSSQHSRYLDFLSAPRDLPPVDPQSEHYPGFTVYQDPHILIPTLRITSPAFSSTPATTLAPLDNNFDSDSDAESIDSRELVKENFPPRRRVRKAPTAPLPERPQLFSPPSAKSSSVPATPPREYLLRERETSMPRRLSIFGVGVGSGPGKAQYTPSKEDQHNMRRILEEEVDGEQGDD</sequence>
<accession>A0A8H5LNY3</accession>
<name>A0A8H5LNY3_9AGAR</name>
<feature type="region of interest" description="Disordered" evidence="1">
    <location>
        <begin position="154"/>
        <end position="234"/>
    </location>
</feature>